<protein>
    <submittedName>
        <fullName evidence="1">Predicted nucleotidyltransferase component of viral defense system</fullName>
    </submittedName>
</protein>
<accession>A0A1K1LKP5</accession>
<dbReference type="Proteomes" id="UP000182740">
    <property type="component" value="Unassembled WGS sequence"/>
</dbReference>
<keyword evidence="1" id="KW-0808">Transferase</keyword>
<name>A0A1K1LKP5_9PSEU</name>
<evidence type="ECO:0000313" key="1">
    <source>
        <dbReference type="EMBL" id="SFW11473.1"/>
    </source>
</evidence>
<dbReference type="InterPro" id="IPR014942">
    <property type="entry name" value="AbiEii"/>
</dbReference>
<evidence type="ECO:0000313" key="2">
    <source>
        <dbReference type="Proteomes" id="UP000182740"/>
    </source>
</evidence>
<keyword evidence="2" id="KW-1185">Reference proteome</keyword>
<dbReference type="RefSeq" id="WP_177328693.1">
    <property type="nucleotide sequence ID" value="NZ_FPJG01000001.1"/>
</dbReference>
<organism evidence="1 2">
    <name type="scientific">Amycolatopsis australiensis</name>
    <dbReference type="NCBI Taxonomy" id="546364"/>
    <lineage>
        <taxon>Bacteria</taxon>
        <taxon>Bacillati</taxon>
        <taxon>Actinomycetota</taxon>
        <taxon>Actinomycetes</taxon>
        <taxon>Pseudonocardiales</taxon>
        <taxon>Pseudonocardiaceae</taxon>
        <taxon>Amycolatopsis</taxon>
    </lineage>
</organism>
<gene>
    <name evidence="1" type="ORF">SAMN04489730_0021</name>
</gene>
<dbReference type="GO" id="GO:0016740">
    <property type="term" value="F:transferase activity"/>
    <property type="evidence" value="ECO:0007669"/>
    <property type="project" value="UniProtKB-KW"/>
</dbReference>
<dbReference type="Pfam" id="PF08843">
    <property type="entry name" value="AbiEii"/>
    <property type="match status" value="1"/>
</dbReference>
<dbReference type="STRING" id="546364.SAMN04489730_0021"/>
<dbReference type="AlphaFoldDB" id="A0A1K1LKP5"/>
<sequence>MARQTGGKAGELLDLHFHRRLIARVFDGDDAGNWVLKGGQAMLVRWPAARYSTDVDLLSAEDTTDAAVEALKAAAARRLDDAIWFRHLSTSEQTHVDRPTRKVKFMAMFGNAPLNHRVSVDVVVSGHQPRGVITTEPLEPPFTTDCAPWPNARVFPFEDHVAEKICAMYELYRAGGNPSTRYKDLVDLVLFALKVTLPGAETHRILRDEVTRRQQRGVVLELPERFQLPDEQTWPSGYAKIAEQVAELPEHLRRMDHARLLADAFISPLLQPEPPSGSWRPDERAWR</sequence>
<reference evidence="2" key="1">
    <citation type="submission" date="2016-11" db="EMBL/GenBank/DDBJ databases">
        <authorList>
            <person name="Varghese N."/>
            <person name="Submissions S."/>
        </authorList>
    </citation>
    <scope>NUCLEOTIDE SEQUENCE [LARGE SCALE GENOMIC DNA]</scope>
    <source>
        <strain evidence="2">DSM 44671</strain>
    </source>
</reference>
<proteinExistence type="predicted"/>
<dbReference type="EMBL" id="FPJG01000001">
    <property type="protein sequence ID" value="SFW11473.1"/>
    <property type="molecule type" value="Genomic_DNA"/>
</dbReference>